<dbReference type="EMBL" id="CP099419">
    <property type="protein sequence ID" value="USW49338.1"/>
    <property type="molecule type" value="Genomic_DNA"/>
</dbReference>
<dbReference type="Proteomes" id="UP001056384">
    <property type="component" value="Chromosome 2"/>
</dbReference>
<keyword evidence="3" id="KW-1185">Reference proteome</keyword>
<accession>A0A9Q9EHI4</accession>
<dbReference type="AlphaFoldDB" id="A0A9Q9EHI4"/>
<evidence type="ECO:0000313" key="2">
    <source>
        <dbReference type="EMBL" id="USW49338.1"/>
    </source>
</evidence>
<proteinExistence type="predicted"/>
<evidence type="ECO:0000313" key="3">
    <source>
        <dbReference type="Proteomes" id="UP001056384"/>
    </source>
</evidence>
<feature type="compositionally biased region" description="Polar residues" evidence="1">
    <location>
        <begin position="115"/>
        <end position="126"/>
    </location>
</feature>
<reference evidence="2" key="1">
    <citation type="submission" date="2022-06" db="EMBL/GenBank/DDBJ databases">
        <title>Complete genome sequences of two strains of the flax pathogen Septoria linicola.</title>
        <authorList>
            <person name="Lapalu N."/>
            <person name="Simon A."/>
            <person name="Demenou B."/>
            <person name="Paumier D."/>
            <person name="Guillot M.-P."/>
            <person name="Gout L."/>
            <person name="Valade R."/>
        </authorList>
    </citation>
    <scope>NUCLEOTIDE SEQUENCE</scope>
    <source>
        <strain evidence="2">SE15195</strain>
    </source>
</reference>
<gene>
    <name evidence="2" type="ORF">Slin15195_G026570</name>
</gene>
<feature type="region of interest" description="Disordered" evidence="1">
    <location>
        <begin position="1"/>
        <end position="152"/>
    </location>
</feature>
<dbReference type="OrthoDB" id="5383839at2759"/>
<evidence type="ECO:0000256" key="1">
    <source>
        <dbReference type="SAM" id="MobiDB-lite"/>
    </source>
</evidence>
<feature type="region of interest" description="Disordered" evidence="1">
    <location>
        <begin position="236"/>
        <end position="286"/>
    </location>
</feature>
<protein>
    <submittedName>
        <fullName evidence="2">Uncharacterized protein</fullName>
    </submittedName>
</protein>
<feature type="compositionally biased region" description="Polar residues" evidence="1">
    <location>
        <begin position="24"/>
        <end position="61"/>
    </location>
</feature>
<feature type="compositionally biased region" description="Polar residues" evidence="1">
    <location>
        <begin position="256"/>
        <end position="270"/>
    </location>
</feature>
<sequence length="299" mass="33181">MTSTASSILDYGSDSGKVVRRWSSKTQTPPSKVSMMDRTSATRSRSNYTLSTNGSTPSAGLTTFLPEMHSTPPMPTFQKPAMGTPLRRERYDENMTPSRSQISRRPDTPFDEPSMSGSTHRSSFSRPQLPYTTMPPADRVSETPPLPKGWSRQQDRAICILDASNYSLPAIVQKIRRVFPEIHGTLTPAMVDKRLRQLDQIVELDYWAIGLAKTEKQQRKDKAKIAVPDNWRLDSSNTLLPAGNGGGEQKDVGRTTAISTPKQRSQSLGNTDGARPNSHPADRNLVTRGFLTGFRSQFL</sequence>
<organism evidence="2 3">
    <name type="scientific">Septoria linicola</name>
    <dbReference type="NCBI Taxonomy" id="215465"/>
    <lineage>
        <taxon>Eukaryota</taxon>
        <taxon>Fungi</taxon>
        <taxon>Dikarya</taxon>
        <taxon>Ascomycota</taxon>
        <taxon>Pezizomycotina</taxon>
        <taxon>Dothideomycetes</taxon>
        <taxon>Dothideomycetidae</taxon>
        <taxon>Mycosphaerellales</taxon>
        <taxon>Mycosphaerellaceae</taxon>
        <taxon>Septoria</taxon>
    </lineage>
</organism>
<name>A0A9Q9EHI4_9PEZI</name>